<dbReference type="InterPro" id="IPR050956">
    <property type="entry name" value="2C_system_His_kinase"/>
</dbReference>
<protein>
    <submittedName>
        <fullName evidence="6">CheY-like protein</fullName>
    </submittedName>
</protein>
<dbReference type="EMBL" id="CAGKOT010000045">
    <property type="protein sequence ID" value="CAB5381934.1"/>
    <property type="molecule type" value="Genomic_DNA"/>
</dbReference>
<sequence>MPAITCASNVLLPGSPITSPTTPTTATTSDSAVTSLSSGMASLSISTCIKTLIVDDNVITAKLLSKILSKEFGHDTTCTISGKDALLKLSRETFDIIFMDIDMPELSGIETTLLIHAKNSNVLEQNRHIPIIAYTTNPCEDRFFEAGMTGWVGKPAKQMMVRQELERVYREARPSPPSSSSSSPSSSSSTSSRPS</sequence>
<evidence type="ECO:0000256" key="3">
    <source>
        <dbReference type="SAM" id="MobiDB-lite"/>
    </source>
</evidence>
<feature type="domain" description="Response regulatory" evidence="4">
    <location>
        <begin position="50"/>
        <end position="169"/>
    </location>
</feature>
<dbReference type="VEuPathDB" id="FungiDB:RhiirA1_410181"/>
<dbReference type="PANTHER" id="PTHR43719:SF28">
    <property type="entry name" value="PEROXIDE STRESS-ACTIVATED HISTIDINE KINASE MAK1-RELATED"/>
    <property type="match status" value="1"/>
</dbReference>
<dbReference type="SUPFAM" id="SSF52172">
    <property type="entry name" value="CheY-like"/>
    <property type="match status" value="1"/>
</dbReference>
<evidence type="ECO:0000313" key="5">
    <source>
        <dbReference type="EMBL" id="CAB5381934.1"/>
    </source>
</evidence>
<dbReference type="Proteomes" id="UP000684084">
    <property type="component" value="Unassembled WGS sequence"/>
</dbReference>
<comment type="caution">
    <text evidence="6">The sequence shown here is derived from an EMBL/GenBank/DDBJ whole genome shotgun (WGS) entry which is preliminary data.</text>
</comment>
<dbReference type="AlphaFoldDB" id="A0A2I1EHE1"/>
<feature type="modified residue" description="4-aspartylphosphate" evidence="2">
    <location>
        <position position="100"/>
    </location>
</feature>
<dbReference type="Gene3D" id="3.40.50.2300">
    <property type="match status" value="1"/>
</dbReference>
<dbReference type="OrthoDB" id="21225at2759"/>
<feature type="compositionally biased region" description="Low complexity" evidence="3">
    <location>
        <begin position="178"/>
        <end position="195"/>
    </location>
</feature>
<dbReference type="Pfam" id="PF00072">
    <property type="entry name" value="Response_reg"/>
    <property type="match status" value="1"/>
</dbReference>
<dbReference type="PROSITE" id="PS50110">
    <property type="entry name" value="RESPONSE_REGULATORY"/>
    <property type="match status" value="1"/>
</dbReference>
<evidence type="ECO:0000313" key="7">
    <source>
        <dbReference type="Proteomes" id="UP000232688"/>
    </source>
</evidence>
<dbReference type="PANTHER" id="PTHR43719">
    <property type="entry name" value="TWO-COMPONENT HISTIDINE KINASE"/>
    <property type="match status" value="1"/>
</dbReference>
<gene>
    <name evidence="5" type="ORF">CHRIB12_LOCUS17746</name>
    <name evidence="6" type="ORF">RhiirA1_410181</name>
</gene>
<keyword evidence="1 2" id="KW-0597">Phosphoprotein</keyword>
<dbReference type="GO" id="GO:0000160">
    <property type="term" value="P:phosphorelay signal transduction system"/>
    <property type="evidence" value="ECO:0007669"/>
    <property type="project" value="InterPro"/>
</dbReference>
<dbReference type="EMBL" id="LLXH01000076">
    <property type="protein sequence ID" value="PKC73765.1"/>
    <property type="molecule type" value="Genomic_DNA"/>
</dbReference>
<organism evidence="6 7">
    <name type="scientific">Rhizophagus irregularis</name>
    <dbReference type="NCBI Taxonomy" id="588596"/>
    <lineage>
        <taxon>Eukaryota</taxon>
        <taxon>Fungi</taxon>
        <taxon>Fungi incertae sedis</taxon>
        <taxon>Mucoromycota</taxon>
        <taxon>Glomeromycotina</taxon>
        <taxon>Glomeromycetes</taxon>
        <taxon>Glomerales</taxon>
        <taxon>Glomeraceae</taxon>
        <taxon>Rhizophagus</taxon>
    </lineage>
</organism>
<dbReference type="VEuPathDB" id="FungiDB:RhiirFUN_020624"/>
<accession>A0A2I1EHE1</accession>
<dbReference type="InterPro" id="IPR011006">
    <property type="entry name" value="CheY-like_superfamily"/>
</dbReference>
<reference evidence="6 7" key="2">
    <citation type="submission" date="2017-10" db="EMBL/GenBank/DDBJ databases">
        <title>Genome analyses suggest a sexual origin of heterokaryosis in a supposedly ancient asexual fungus.</title>
        <authorList>
            <person name="Corradi N."/>
            <person name="Sedzielewska K."/>
            <person name="Noel J."/>
            <person name="Charron P."/>
            <person name="Farinelli L."/>
            <person name="Marton T."/>
            <person name="Kruger M."/>
            <person name="Pelin A."/>
            <person name="Brachmann A."/>
            <person name="Corradi N."/>
        </authorList>
    </citation>
    <scope>NUCLEOTIDE SEQUENCE [LARGE SCALE GENOMIC DNA]</scope>
    <source>
        <strain evidence="6 7">A1</strain>
    </source>
</reference>
<evidence type="ECO:0000256" key="1">
    <source>
        <dbReference type="ARBA" id="ARBA00022553"/>
    </source>
</evidence>
<dbReference type="Proteomes" id="UP000232688">
    <property type="component" value="Unassembled WGS sequence"/>
</dbReference>
<dbReference type="VEuPathDB" id="FungiDB:FUN_019172"/>
<dbReference type="SMART" id="SM00448">
    <property type="entry name" value="REC"/>
    <property type="match status" value="1"/>
</dbReference>
<reference evidence="5" key="3">
    <citation type="submission" date="2020-05" db="EMBL/GenBank/DDBJ databases">
        <authorList>
            <person name="Rincon C."/>
            <person name="Sanders R I."/>
            <person name="Robbins C."/>
            <person name="Chaturvedi A."/>
        </authorList>
    </citation>
    <scope>NUCLEOTIDE SEQUENCE</scope>
    <source>
        <strain evidence="5">CHB12</strain>
    </source>
</reference>
<proteinExistence type="predicted"/>
<evidence type="ECO:0000259" key="4">
    <source>
        <dbReference type="PROSITE" id="PS50110"/>
    </source>
</evidence>
<name>A0A2I1EHE1_9GLOM</name>
<feature type="region of interest" description="Disordered" evidence="3">
    <location>
        <begin position="168"/>
        <end position="195"/>
    </location>
</feature>
<reference evidence="6 7" key="1">
    <citation type="submission" date="2017-10" db="EMBL/GenBank/DDBJ databases">
        <title>Extensive intraspecific genome diversity in a model arbuscular mycorrhizal fungus.</title>
        <authorList>
            <person name="Chen E.C.H."/>
            <person name="Morin E."/>
            <person name="Baudet D."/>
            <person name="Noel J."/>
            <person name="Ndikumana S."/>
            <person name="Charron P."/>
            <person name="St-Onge C."/>
            <person name="Giorgi J."/>
            <person name="Grigoriev I.V."/>
            <person name="Roux C."/>
            <person name="Martin F.M."/>
            <person name="Corradi N."/>
        </authorList>
    </citation>
    <scope>NUCLEOTIDE SEQUENCE [LARGE SCALE GENOMIC DNA]</scope>
    <source>
        <strain evidence="6 7">A1</strain>
    </source>
</reference>
<dbReference type="SMR" id="A0A2I1EHE1"/>
<evidence type="ECO:0000256" key="2">
    <source>
        <dbReference type="PROSITE-ProRule" id="PRU00169"/>
    </source>
</evidence>
<dbReference type="CDD" id="cd17546">
    <property type="entry name" value="REC_hyHK_CKI1_RcsC-like"/>
    <property type="match status" value="1"/>
</dbReference>
<dbReference type="InterPro" id="IPR001789">
    <property type="entry name" value="Sig_transdc_resp-reg_receiver"/>
</dbReference>
<evidence type="ECO:0000313" key="6">
    <source>
        <dbReference type="EMBL" id="PKC73765.1"/>
    </source>
</evidence>